<dbReference type="Proteomes" id="UP001604277">
    <property type="component" value="Unassembled WGS sequence"/>
</dbReference>
<gene>
    <name evidence="1" type="ORF">Fot_22271</name>
</gene>
<evidence type="ECO:0000313" key="1">
    <source>
        <dbReference type="EMBL" id="KAL2529670.1"/>
    </source>
</evidence>
<sequence>MGSEGISAPRKLRFLCFHRFRTSAEIFKKQVTEKWPDLKRHSNGSSSLVQSRCNLWYSSSWLGNIWFPWFQAQKPFLQKGLAHNISAFVHTAALVATPITSHPNIYESLLTAGILALSGVIRLHT</sequence>
<reference evidence="2" key="1">
    <citation type="submission" date="2024-07" db="EMBL/GenBank/DDBJ databases">
        <title>Two chromosome-level genome assemblies of Korean endemic species Abeliophyllum distichum and Forsythia ovata (Oleaceae).</title>
        <authorList>
            <person name="Jang H."/>
        </authorList>
    </citation>
    <scope>NUCLEOTIDE SEQUENCE [LARGE SCALE GENOMIC DNA]</scope>
</reference>
<accession>A0ABD1UYX5</accession>
<keyword evidence="2" id="KW-1185">Reference proteome</keyword>
<proteinExistence type="predicted"/>
<protein>
    <submittedName>
        <fullName evidence="1">Uncharacterized protein</fullName>
    </submittedName>
</protein>
<name>A0ABD1UYX5_9LAMI</name>
<dbReference type="AlphaFoldDB" id="A0ABD1UYX5"/>
<dbReference type="EMBL" id="JBFOLJ010000006">
    <property type="protein sequence ID" value="KAL2529670.1"/>
    <property type="molecule type" value="Genomic_DNA"/>
</dbReference>
<organism evidence="1 2">
    <name type="scientific">Forsythia ovata</name>
    <dbReference type="NCBI Taxonomy" id="205694"/>
    <lineage>
        <taxon>Eukaryota</taxon>
        <taxon>Viridiplantae</taxon>
        <taxon>Streptophyta</taxon>
        <taxon>Embryophyta</taxon>
        <taxon>Tracheophyta</taxon>
        <taxon>Spermatophyta</taxon>
        <taxon>Magnoliopsida</taxon>
        <taxon>eudicotyledons</taxon>
        <taxon>Gunneridae</taxon>
        <taxon>Pentapetalae</taxon>
        <taxon>asterids</taxon>
        <taxon>lamiids</taxon>
        <taxon>Lamiales</taxon>
        <taxon>Oleaceae</taxon>
        <taxon>Forsythieae</taxon>
        <taxon>Forsythia</taxon>
    </lineage>
</organism>
<comment type="caution">
    <text evidence="1">The sequence shown here is derived from an EMBL/GenBank/DDBJ whole genome shotgun (WGS) entry which is preliminary data.</text>
</comment>
<evidence type="ECO:0000313" key="2">
    <source>
        <dbReference type="Proteomes" id="UP001604277"/>
    </source>
</evidence>